<dbReference type="PANTHER" id="PTHR28004:SF2">
    <property type="entry name" value="D-SERINE DEHYDRATASE"/>
    <property type="match status" value="1"/>
</dbReference>
<dbReference type="InterPro" id="IPR042208">
    <property type="entry name" value="D-ser_dehydrat-like_sf"/>
</dbReference>
<dbReference type="InterPro" id="IPR026956">
    <property type="entry name" value="D-ser_dehydrat-like_dom"/>
</dbReference>
<feature type="domain" description="D-serine dehydratase-like" evidence="3">
    <location>
        <begin position="243"/>
        <end position="332"/>
    </location>
</feature>
<dbReference type="InterPro" id="IPR029066">
    <property type="entry name" value="PLP-binding_barrel"/>
</dbReference>
<proteinExistence type="inferred from homology"/>
<sequence>MRNIAKMATTAARHGVGLRPHVKSHKSARIAQMQIDAGALGVSCATLGEAEAMVEAGVPGVLITSPVVSSNKLRRLVELAEKAGPRQLMVVVDDARNVAELAVLAARLAYPLDVLIDYHSGYHRTGVVDENAALALARAINDTGSLRLRGLQAYGGHLQHIEGRERRNTAAAQLSHTVARLVAALESAGMPVEIVTGVGTGTHEADAAAGVFTEMQPGSYVFMDAEYAQVLAEDGQDTPFETALFVQSTVVSTQADAWVTVDAGTKSFATDSGVPIVARGVNGPSSYAFFGDEHGKLIVASEHRPSLGAHIEFVTPHCDPTVNLYDRYHVVEGEVLVDIWPIEARGRL</sequence>
<evidence type="ECO:0000256" key="1">
    <source>
        <dbReference type="ARBA" id="ARBA00005323"/>
    </source>
</evidence>
<dbReference type="InterPro" id="IPR001608">
    <property type="entry name" value="Ala_racemase_N"/>
</dbReference>
<dbReference type="SUPFAM" id="SSF51419">
    <property type="entry name" value="PLP-binding barrel"/>
    <property type="match status" value="1"/>
</dbReference>
<dbReference type="Gene3D" id="3.20.20.10">
    <property type="entry name" value="Alanine racemase"/>
    <property type="match status" value="1"/>
</dbReference>
<accession>A0A2N7W8V2</accession>
<dbReference type="Proteomes" id="UP000235347">
    <property type="component" value="Unassembled WGS sequence"/>
</dbReference>
<dbReference type="Pfam" id="PF14031">
    <property type="entry name" value="D-ser_dehydrat"/>
    <property type="match status" value="1"/>
</dbReference>
<evidence type="ECO:0000313" key="5">
    <source>
        <dbReference type="Proteomes" id="UP000235347"/>
    </source>
</evidence>
<dbReference type="AlphaFoldDB" id="A0A2N7W8V2"/>
<dbReference type="SMART" id="SM01119">
    <property type="entry name" value="D-ser_dehydrat"/>
    <property type="match status" value="1"/>
</dbReference>
<reference evidence="4 5" key="1">
    <citation type="submission" date="2018-01" db="EMBL/GenBank/DDBJ databases">
        <title>Whole genome analyses suggest that Burkholderia sensu lato contains two further novel genera in the rhizoxinica-symbiotica group Mycetohabitans gen. nov., and Trinickia gen. nov.: implications for the evolution of diazotrophy and nodulation in the Burkholderiaceae.</title>
        <authorList>
            <person name="Estrada-de los Santos P."/>
            <person name="Palmer M."/>
            <person name="Chavez-Ramirez B."/>
            <person name="Beukes C."/>
            <person name="Steenkamp E.T."/>
            <person name="Hirsch A.M."/>
            <person name="Manyaka P."/>
            <person name="Maluk M."/>
            <person name="Lafos M."/>
            <person name="Crook M."/>
            <person name="Gross E."/>
            <person name="Simon M.F."/>
            <person name="Bueno dos Reis Junior F."/>
            <person name="Poole P.S."/>
            <person name="Venter S.N."/>
            <person name="James E.K."/>
        </authorList>
    </citation>
    <scope>NUCLEOTIDE SEQUENCE [LARGE SCALE GENOMIC DNA]</scope>
    <source>
        <strain evidence="4 5">GP25-8</strain>
    </source>
</reference>
<keyword evidence="2" id="KW-0456">Lyase</keyword>
<dbReference type="GO" id="GO:0036088">
    <property type="term" value="P:D-serine catabolic process"/>
    <property type="evidence" value="ECO:0007669"/>
    <property type="project" value="TreeGrafter"/>
</dbReference>
<keyword evidence="5" id="KW-1185">Reference proteome</keyword>
<name>A0A2N7W8V2_9BURK</name>
<dbReference type="Gene3D" id="2.40.37.20">
    <property type="entry name" value="D-serine dehydratase-like domain"/>
    <property type="match status" value="1"/>
</dbReference>
<evidence type="ECO:0000256" key="2">
    <source>
        <dbReference type="ARBA" id="ARBA00023239"/>
    </source>
</evidence>
<dbReference type="InterPro" id="IPR051466">
    <property type="entry name" value="D-amino_acid_metab_enzyme"/>
</dbReference>
<dbReference type="PANTHER" id="PTHR28004">
    <property type="entry name" value="ZGC:162816-RELATED"/>
    <property type="match status" value="1"/>
</dbReference>
<evidence type="ECO:0000313" key="4">
    <source>
        <dbReference type="EMBL" id="PMS25836.1"/>
    </source>
</evidence>
<organism evidence="4 5">
    <name type="scientific">Trinickia soli</name>
    <dbReference type="NCBI Taxonomy" id="380675"/>
    <lineage>
        <taxon>Bacteria</taxon>
        <taxon>Pseudomonadati</taxon>
        <taxon>Pseudomonadota</taxon>
        <taxon>Betaproteobacteria</taxon>
        <taxon>Burkholderiales</taxon>
        <taxon>Burkholderiaceae</taxon>
        <taxon>Trinickia</taxon>
    </lineage>
</organism>
<gene>
    <name evidence="4" type="ORF">C0Z19_09105</name>
</gene>
<comment type="similarity">
    <text evidence="1">Belongs to the DSD1 family.</text>
</comment>
<comment type="caution">
    <text evidence="4">The sequence shown here is derived from an EMBL/GenBank/DDBJ whole genome shotgun (WGS) entry which is preliminary data.</text>
</comment>
<protein>
    <submittedName>
        <fullName evidence="4">Alanine racemase</fullName>
    </submittedName>
</protein>
<evidence type="ECO:0000259" key="3">
    <source>
        <dbReference type="SMART" id="SM01119"/>
    </source>
</evidence>
<dbReference type="EMBL" id="PNYB01000006">
    <property type="protein sequence ID" value="PMS25836.1"/>
    <property type="molecule type" value="Genomic_DNA"/>
</dbReference>
<dbReference type="GO" id="GO:0008721">
    <property type="term" value="F:D-serine ammonia-lyase activity"/>
    <property type="evidence" value="ECO:0007669"/>
    <property type="project" value="TreeGrafter"/>
</dbReference>
<dbReference type="CDD" id="cd06819">
    <property type="entry name" value="PLPDE_III_LS_D-TA"/>
    <property type="match status" value="1"/>
</dbReference>
<dbReference type="Pfam" id="PF01168">
    <property type="entry name" value="Ala_racemase_N"/>
    <property type="match status" value="1"/>
</dbReference>